<comment type="caution">
    <text evidence="1">The sequence shown here is derived from an EMBL/GenBank/DDBJ whole genome shotgun (WGS) entry which is preliminary data.</text>
</comment>
<reference evidence="1" key="1">
    <citation type="submission" date="2022-04" db="EMBL/GenBank/DDBJ databases">
        <title>Jade perch genome.</title>
        <authorList>
            <person name="Chao B."/>
        </authorList>
    </citation>
    <scope>NUCLEOTIDE SEQUENCE</scope>
    <source>
        <strain evidence="1">CB-2022</strain>
    </source>
</reference>
<evidence type="ECO:0000313" key="1">
    <source>
        <dbReference type="EMBL" id="KAI3354883.1"/>
    </source>
</evidence>
<dbReference type="Proteomes" id="UP000831701">
    <property type="component" value="Chromosome 21"/>
</dbReference>
<evidence type="ECO:0000313" key="2">
    <source>
        <dbReference type="Proteomes" id="UP000831701"/>
    </source>
</evidence>
<gene>
    <name evidence="1" type="ORF">L3Q82_004681</name>
</gene>
<accession>A0ACB8VHZ9</accession>
<keyword evidence="2" id="KW-1185">Reference proteome</keyword>
<name>A0ACB8VHZ9_9TELE</name>
<dbReference type="EMBL" id="CM041551">
    <property type="protein sequence ID" value="KAI3354883.1"/>
    <property type="molecule type" value="Genomic_DNA"/>
</dbReference>
<proteinExistence type="predicted"/>
<organism evidence="1 2">
    <name type="scientific">Scortum barcoo</name>
    <name type="common">barcoo grunter</name>
    <dbReference type="NCBI Taxonomy" id="214431"/>
    <lineage>
        <taxon>Eukaryota</taxon>
        <taxon>Metazoa</taxon>
        <taxon>Chordata</taxon>
        <taxon>Craniata</taxon>
        <taxon>Vertebrata</taxon>
        <taxon>Euteleostomi</taxon>
        <taxon>Actinopterygii</taxon>
        <taxon>Neopterygii</taxon>
        <taxon>Teleostei</taxon>
        <taxon>Neoteleostei</taxon>
        <taxon>Acanthomorphata</taxon>
        <taxon>Eupercaria</taxon>
        <taxon>Centrarchiformes</taxon>
        <taxon>Terapontoidei</taxon>
        <taxon>Terapontidae</taxon>
        <taxon>Scortum</taxon>
    </lineage>
</organism>
<sequence>MIRARASGRQLLNPAHSGFPATSSDDCNKFLDFFVDKINNQTKDQQKILTLELTTSMKPLALLCCLNTNYHKISIMKGRLATLSKTLQQRDRTIASLKEEKEEVVQKLLSREAEIQQINATWAEKCRLLEETFKKDIEEEKSKLEEVVKTSEERVKLLEEDKKFVEEEKKQVEAEKDLLEEQKKQVEEQKNLSEDRKKQLEAEKHLSEDLKKQLEAEKHLSEDLKKQLEAEKHLADELKKKLEAKKNLAEKQKKEMEAKKNLAEKLRKQMEAEKKLVEEQKKKAEEQKSLAEEQKADLAAVVQTSIFHPPPSPPFFTSALHPTFILPPTSDQSKVTVTI</sequence>
<protein>
    <submittedName>
        <fullName evidence="1">Uncharacterized protein</fullName>
    </submittedName>
</protein>